<protein>
    <submittedName>
        <fullName evidence="1">Uncharacterized protein</fullName>
    </submittedName>
</protein>
<keyword evidence="2" id="KW-1185">Reference proteome</keyword>
<sequence length="577" mass="64183">MSQQPSPHELYAPWDEGIHEAQLVAQVAWQIFKAELAFASREKSGDHAIEIPDAAEDILADILQASRACVSACQNLVSLPYTVEDLMALSEPADVSVHLPPDDQPFVVTDLNGNIVGFNIPGVLSQKMQGLAEDAQRWIFKHRPSIFVEGLEQVYHDHLDAIFMPGTCQFGCGIPKISPCWLSEASEPLRPAPPNEPPVLHFLRKVSPVLSVLAAITRILNSHTFFAGIEVLDAAAHTSMCRRTRMLHTTEHWPSPFHLLHLISNPRGLDSLFDDGPGILDISVLAHFGSFSGTVLLPGKAGTASPGTVTGILGALHKFSISCNDEGERFFMWMQCSEALKRYDDYLFKYTRHEWQQCVFYMNGRLMAAFKKFEGTTLPNQIQEYMEHEVWRANAIVGFATNKFPGIWVPRNLIYATDVITESTLSAKVFAIQGTWTHTRNLGGPLPSYAYDWWNHLATAPDTPQLSTVRQALAAFEHDRFQLVPGVQDGDVVPDQVREFSNAGSGDLTQEEFATRRVVEGQKQVQIALASVREMKDSLIEQMHSMRPLLSKAGIELETPEEIVAATRLCLIAGRYD</sequence>
<gene>
    <name evidence="1" type="ORF">H1R20_g8108</name>
</gene>
<dbReference type="OrthoDB" id="10453880at2759"/>
<organism evidence="1 2">
    <name type="scientific">Candolleomyces eurysporus</name>
    <dbReference type="NCBI Taxonomy" id="2828524"/>
    <lineage>
        <taxon>Eukaryota</taxon>
        <taxon>Fungi</taxon>
        <taxon>Dikarya</taxon>
        <taxon>Basidiomycota</taxon>
        <taxon>Agaricomycotina</taxon>
        <taxon>Agaricomycetes</taxon>
        <taxon>Agaricomycetidae</taxon>
        <taxon>Agaricales</taxon>
        <taxon>Agaricineae</taxon>
        <taxon>Psathyrellaceae</taxon>
        <taxon>Candolleomyces</taxon>
    </lineage>
</organism>
<dbReference type="AlphaFoldDB" id="A0A9W8J7Q1"/>
<evidence type="ECO:0000313" key="1">
    <source>
        <dbReference type="EMBL" id="KAJ2928984.1"/>
    </source>
</evidence>
<feature type="non-terminal residue" evidence="1">
    <location>
        <position position="1"/>
    </location>
</feature>
<name>A0A9W8J7Q1_9AGAR</name>
<accession>A0A9W8J7Q1</accession>
<evidence type="ECO:0000313" key="2">
    <source>
        <dbReference type="Proteomes" id="UP001140091"/>
    </source>
</evidence>
<comment type="caution">
    <text evidence="1">The sequence shown here is derived from an EMBL/GenBank/DDBJ whole genome shotgun (WGS) entry which is preliminary data.</text>
</comment>
<reference evidence="1" key="1">
    <citation type="submission" date="2022-06" db="EMBL/GenBank/DDBJ databases">
        <title>Genome Sequence of Candolleomyces eurysporus.</title>
        <authorList>
            <person name="Buettner E."/>
        </authorList>
    </citation>
    <scope>NUCLEOTIDE SEQUENCE</scope>
    <source>
        <strain evidence="1">VTCC 930004</strain>
    </source>
</reference>
<dbReference type="EMBL" id="JANBPK010000916">
    <property type="protein sequence ID" value="KAJ2928984.1"/>
    <property type="molecule type" value="Genomic_DNA"/>
</dbReference>
<proteinExistence type="predicted"/>
<dbReference type="Proteomes" id="UP001140091">
    <property type="component" value="Unassembled WGS sequence"/>
</dbReference>